<sequence length="220" mass="23574">MTALGREPEQAGSGVLKYHDSPLQQHERKEFTCERVQFIGKGQLGLLLLGWMGDTLGRRGVRTAGGKIQERHHHPGRKGSDQEEMPNAKQSARPMTIAGGPEQGAKAGSTQPRVEPCPREPEHTGGNGDLFEERRKVEQKTTKNATVVGVETETGPCEQLRYRKQASSGIDSEAKAGGPETGTAGRAAGNEANQCAVFMCLAAVCRCPHGLPDGIMIGHV</sequence>
<evidence type="ECO:0000313" key="2">
    <source>
        <dbReference type="EMBL" id="OLP91933.1"/>
    </source>
</evidence>
<protein>
    <submittedName>
        <fullName evidence="2">Uncharacterized protein</fullName>
    </submittedName>
</protein>
<reference evidence="2 3" key="1">
    <citation type="submission" date="2016-02" db="EMBL/GenBank/DDBJ databases">
        <title>Genome analysis of coral dinoflagellate symbionts highlights evolutionary adaptations to a symbiotic lifestyle.</title>
        <authorList>
            <person name="Aranda M."/>
            <person name="Li Y."/>
            <person name="Liew Y.J."/>
            <person name="Baumgarten S."/>
            <person name="Simakov O."/>
            <person name="Wilson M."/>
            <person name="Piel J."/>
            <person name="Ashoor H."/>
            <person name="Bougouffa S."/>
            <person name="Bajic V.B."/>
            <person name="Ryu T."/>
            <person name="Ravasi T."/>
            <person name="Bayer T."/>
            <person name="Micklem G."/>
            <person name="Kim H."/>
            <person name="Bhak J."/>
            <person name="Lajeunesse T.C."/>
            <person name="Voolstra C.R."/>
        </authorList>
    </citation>
    <scope>NUCLEOTIDE SEQUENCE [LARGE SCALE GENOMIC DNA]</scope>
    <source>
        <strain evidence="2 3">CCMP2467</strain>
    </source>
</reference>
<name>A0A1Q9D9Q4_SYMMI</name>
<feature type="region of interest" description="Disordered" evidence="1">
    <location>
        <begin position="1"/>
        <end position="23"/>
    </location>
</feature>
<accession>A0A1Q9D9Q4</accession>
<dbReference type="AlphaFoldDB" id="A0A1Q9D9Q4"/>
<keyword evidence="3" id="KW-1185">Reference proteome</keyword>
<feature type="region of interest" description="Disordered" evidence="1">
    <location>
        <begin position="163"/>
        <end position="185"/>
    </location>
</feature>
<proteinExistence type="predicted"/>
<evidence type="ECO:0000313" key="3">
    <source>
        <dbReference type="Proteomes" id="UP000186817"/>
    </source>
</evidence>
<organism evidence="2 3">
    <name type="scientific">Symbiodinium microadriaticum</name>
    <name type="common">Dinoflagellate</name>
    <name type="synonym">Zooxanthella microadriatica</name>
    <dbReference type="NCBI Taxonomy" id="2951"/>
    <lineage>
        <taxon>Eukaryota</taxon>
        <taxon>Sar</taxon>
        <taxon>Alveolata</taxon>
        <taxon>Dinophyceae</taxon>
        <taxon>Suessiales</taxon>
        <taxon>Symbiodiniaceae</taxon>
        <taxon>Symbiodinium</taxon>
    </lineage>
</organism>
<feature type="compositionally biased region" description="Basic and acidic residues" evidence="1">
    <location>
        <begin position="131"/>
        <end position="141"/>
    </location>
</feature>
<dbReference type="EMBL" id="LSRX01000642">
    <property type="protein sequence ID" value="OLP91933.1"/>
    <property type="molecule type" value="Genomic_DNA"/>
</dbReference>
<gene>
    <name evidence="2" type="ORF">AK812_SmicGene26310</name>
</gene>
<evidence type="ECO:0000256" key="1">
    <source>
        <dbReference type="SAM" id="MobiDB-lite"/>
    </source>
</evidence>
<comment type="caution">
    <text evidence="2">The sequence shown here is derived from an EMBL/GenBank/DDBJ whole genome shotgun (WGS) entry which is preliminary data.</text>
</comment>
<dbReference type="Proteomes" id="UP000186817">
    <property type="component" value="Unassembled WGS sequence"/>
</dbReference>
<feature type="region of interest" description="Disordered" evidence="1">
    <location>
        <begin position="64"/>
        <end position="146"/>
    </location>
</feature>